<feature type="region of interest" description="Disordered" evidence="2">
    <location>
        <begin position="355"/>
        <end position="374"/>
    </location>
</feature>
<keyword evidence="4" id="KW-0732">Signal</keyword>
<keyword evidence="1" id="KW-0175">Coiled coil</keyword>
<feature type="domain" description="Tyrosine-protein kinase ephrin type A/B receptor-like" evidence="5">
    <location>
        <begin position="1736"/>
        <end position="1769"/>
    </location>
</feature>
<dbReference type="CDD" id="cd00185">
    <property type="entry name" value="TNFRSF"/>
    <property type="match status" value="1"/>
</dbReference>
<feature type="compositionally biased region" description="Basic and acidic residues" evidence="2">
    <location>
        <begin position="2619"/>
        <end position="2630"/>
    </location>
</feature>
<feature type="transmembrane region" description="Helical" evidence="3">
    <location>
        <begin position="168"/>
        <end position="186"/>
    </location>
</feature>
<protein>
    <recommendedName>
        <fullName evidence="5">Tyrosine-protein kinase ephrin type A/B receptor-like domain-containing protein</fullName>
    </recommendedName>
</protein>
<evidence type="ECO:0000313" key="6">
    <source>
        <dbReference type="EMBL" id="CEM28766.1"/>
    </source>
</evidence>
<gene>
    <name evidence="6" type="ORF">Cvel_4685</name>
</gene>
<evidence type="ECO:0000256" key="1">
    <source>
        <dbReference type="SAM" id="Coils"/>
    </source>
</evidence>
<keyword evidence="3" id="KW-1133">Transmembrane helix</keyword>
<proteinExistence type="predicted"/>
<accession>A0A0G4GGJ9</accession>
<evidence type="ECO:0000256" key="2">
    <source>
        <dbReference type="SAM" id="MobiDB-lite"/>
    </source>
</evidence>
<dbReference type="VEuPathDB" id="CryptoDB:Cvel_4685"/>
<feature type="domain" description="Tyrosine-protein kinase ephrin type A/B receptor-like" evidence="5">
    <location>
        <begin position="1655"/>
        <end position="1698"/>
    </location>
</feature>
<dbReference type="EMBL" id="CDMZ01001192">
    <property type="protein sequence ID" value="CEM28766.1"/>
    <property type="molecule type" value="Genomic_DNA"/>
</dbReference>
<dbReference type="Pfam" id="PF07699">
    <property type="entry name" value="Ephrin_rec_like"/>
    <property type="match status" value="2"/>
</dbReference>
<feature type="transmembrane region" description="Helical" evidence="3">
    <location>
        <begin position="135"/>
        <end position="156"/>
    </location>
</feature>
<dbReference type="SUPFAM" id="SSF57184">
    <property type="entry name" value="Growth factor receptor domain"/>
    <property type="match status" value="1"/>
</dbReference>
<dbReference type="SMART" id="SM01411">
    <property type="entry name" value="Ephrin_rec_like"/>
    <property type="match status" value="4"/>
</dbReference>
<keyword evidence="3" id="KW-0812">Transmembrane</keyword>
<dbReference type="PANTHER" id="PTHR46967:SF1">
    <property type="entry name" value="KERATIN-ASSOCIATED PROTEIN 16-1-LIKE"/>
    <property type="match status" value="1"/>
</dbReference>
<feature type="chain" id="PRO_5005190138" description="Tyrosine-protein kinase ephrin type A/B receptor-like domain-containing protein" evidence="4">
    <location>
        <begin position="29"/>
        <end position="2653"/>
    </location>
</feature>
<reference evidence="6" key="1">
    <citation type="submission" date="2014-11" db="EMBL/GenBank/DDBJ databases">
        <authorList>
            <person name="Otto D Thomas"/>
            <person name="Naeem Raeece"/>
        </authorList>
    </citation>
    <scope>NUCLEOTIDE SEQUENCE</scope>
</reference>
<name>A0A0G4GGJ9_9ALVE</name>
<dbReference type="InterPro" id="IPR011641">
    <property type="entry name" value="Tyr-kin_ephrin_A/B_rcpt-like"/>
</dbReference>
<evidence type="ECO:0000256" key="4">
    <source>
        <dbReference type="SAM" id="SignalP"/>
    </source>
</evidence>
<dbReference type="PANTHER" id="PTHR46967">
    <property type="entry name" value="INSULIN-LIKE GROWTH FACTOR BINDING PROTEIN,N-TERMINAL"/>
    <property type="match status" value="1"/>
</dbReference>
<evidence type="ECO:0000256" key="3">
    <source>
        <dbReference type="SAM" id="Phobius"/>
    </source>
</evidence>
<sequence>MRGSISSTLRYLPILSVLFAVFAKTVTGNIIDDAFTLYYKVVAPGCDHKFKYYTETQIENVFGGAYDIISKFEPESLEPPSQTRSEYITEKKETVVGYFVTYENTKFGSVADFVLKVFVGNPYPCTGDAPCFSTGVSYAFFPVVVRFIIVGSLAFLCRDDRGAFKTVVGAFSQIFGLNGIPAYILGKLIRLIEIVLDPLIKVMDLLVKYGGILIPTLILNVLKIIRAFLKVIRKFLVEPLLTPIDSTCKRVERFNRLLRVLLKIEVVYEWLQYLGSGARWLLLPLAFANPSCRKERRLMDDNLRLALYAGVNPRPSDTVVYPVPNIPSPRDYFAFSDVTDFIENVGDELNNLRRMQEEDSGKKEDATEGPGLEIEPEALRTFWRGMREDFERVNQLGQADQSEAELIETLQKVGGGKSEKRQEQVEAESRAFAEDMGLNDVSEEDADGWVEIAEKFASDVETLLPVLESVFQRAEENRRKREEAFDDVHFNSHFRGYENSTSSTAQSECGGVSQTGGQCSLSRDESFFVTSQRRLAALPRPQSDSSPTLRRLEAKFFQWVRRISAVQGGEQAVESHIADEIGESLSGKRRLDSYDRRLHSRLLLEKGRGKKDGERRRLLESVTKKDKRRRLQIDFDATVRRLGSGINTWIQETRDTVTLAARNRGGSPQFDLIFDLIQGPFNLIGSLHDIFEGVKEFFNGINVKFVPEVVVVIARFANAIVSAFSFLDPIAGILEGFGNVIEKIKCPDFLGALCDLVAFIGDALDLLRVVVPPFFVRCEELLERLLEPVFNLFNPLDFSEFGLELGFIDDIQTFINETVQSGEQYFEDQIVTPVVDTIRGFLDVGQIFTAWDGLSSPSALIQIPEECIGLDRSLCGKKGGRITQHEASTTGAALITLNCEAKIGTATLNAERDNPYVVVRAARRTLFGFIQNIQPFVVLPCGRVASTNANPCVLDYAGNFPPILNGDPPGKFADEYIEKIENFTRDTPALSSFRVNELSFADHFQATFWCVDQNAELELLPDLFDYQAEQFNEFGAVNHIQTGRRVRTFRTDARQRQAKGGGTDKNIFPEDSASWAVRNTAIQCFSRSIFIDNIQTPPPVTLLFPGSVAGNGEMTFSQGQWDPCHSPWFLGTSPTTERAALCHYRWSLYWKVLQAGGSASASTAFGTTFDGGTSTVTDAEQELFLPFRCTGDASALFYPRALFTTPHDSLQCCRDNSCPDDGRCNFLSGGGIPFLNQIPDSDIDTATCLVNRRARANCDRDGDKFTVNPENSVQITGVSDTPQQFAAICPGGSGSVRANCNDAACYCCDGCGGLFLSGDQCFVGSSSLSLDPFLLLTLGVPFGTIIDALVCVVSNAKVTKQGIVICNGGCGDCKCDQQCLVFSGDSGVEKYVSVCDTGFAFSSTSTDSTFIPCGATAASVASRSVARTNRINEASAFTAQNMGGDPSNCENAIRQLCEGASTCDLAATNCFPYFMQFSCVDPEFIILALGLQGSANVREPFDYAWQASDSDSTVAVLQCPNNANVQLIEATYGNNLDNIDVTLPLTSVCPPQASLTNCSFDITDVRDSTDPRIADNLGSIDTSVGILKVVGECYCGEGKIPELIEDPTVGLRCDLCPAGTYRGPFDANCIDCLPGTFSFTPGASFCPPCPEGTAGIGTEECTACQEGEFQPLTGQTTCNICPKNTFAATRGSTSCQPCDPGFQTPGDGADECIPCSIGTFKTTNAPDAECESCPCGTFATLNATECTPCSPGYFQPAERQGNCLECPQGFFQGMEGACDCDACEDIFPGFYTETARSTSEADCSIREGIVDWTLFGLEVCRTLSGDPGSAIPGQECETAPDTTGRRRMLHEMNEWVSVGSLQKIGGSKSKHEGADGKKRRLQISLDSGLDLTNVTEQVREETCLAMAIQLTTLTSEVEEIVNGTTIVRPATIDDVLGLGNGICQDDFHNTFWCFFDRGDCCESSCVDLSLEAGDADTTDMEFAEFLQTNPQAASAMLTFNESSDALEDEVVSYSCRFFSCRDPDAGDIPQNCTRSVENPNGLPEECLPCLVVLPEQSGNCPGDVDVTRIGDGICDDMFNFAGSPCEFDGGDCCESTCRFRLPGDCEPETFVCRDPSAGVDEDGPEILFVPSTDAASRRVDFALWPEEFPPVTARDNFPCFDPRDAVIATEVLIYSCPGTTGDGRSSIGREGVIFSALRTFVASDISGNSASSDYVIEVTNDIIDTWPNSYPVPTGARACLSPANRRYIPFEMLTTTNGDWGLDTALGIPRSLLAFGATVRFVSCVSEYAPTVDTDDVPPCVYNQSSDTLFVPALGGAGKGDNVWNITLEVTDECNLVFEYVTQVFVYDKLPRTLPEGLYRCYDMKTDDRVLDDLREVEAKAAELKEMLEEEKQREKERLQDVRGACTPDKPLSQSRCLETVKDTFEARKETLQAVTESSKAATRDYVENYSALKEAERTARLEESRKRKKFKGIPMLSPDDIVTKEEAAATQEQEIPGGPLERSEVDGRFFRAGLRPPGGEGEDGKSVFQRLTESLSGGFKLDKLGDLQEFSSGGMKSFGVSSNENSKKSIFDLRFPKGLPASLREGLDLDDKTEKLFQMEGGKLKLDFENLMVGGKKSVDGAADGKEMNGAEESGGTERKDPLGLNLGALFG</sequence>
<feature type="coiled-coil region" evidence="1">
    <location>
        <begin position="2371"/>
        <end position="2405"/>
    </location>
</feature>
<keyword evidence="3" id="KW-0472">Membrane</keyword>
<organism evidence="6">
    <name type="scientific">Chromera velia CCMP2878</name>
    <dbReference type="NCBI Taxonomy" id="1169474"/>
    <lineage>
        <taxon>Eukaryota</taxon>
        <taxon>Sar</taxon>
        <taxon>Alveolata</taxon>
        <taxon>Colpodellida</taxon>
        <taxon>Chromeraceae</taxon>
        <taxon>Chromera</taxon>
    </lineage>
</organism>
<dbReference type="InterPro" id="IPR009030">
    <property type="entry name" value="Growth_fac_rcpt_cys_sf"/>
</dbReference>
<feature type="signal peptide" evidence="4">
    <location>
        <begin position="1"/>
        <end position="28"/>
    </location>
</feature>
<feature type="compositionally biased region" description="Basic and acidic residues" evidence="2">
    <location>
        <begin position="355"/>
        <end position="366"/>
    </location>
</feature>
<dbReference type="Gene3D" id="2.10.50.10">
    <property type="entry name" value="Tumor Necrosis Factor Receptor, subunit A, domain 2"/>
    <property type="match status" value="3"/>
</dbReference>
<evidence type="ECO:0000259" key="5">
    <source>
        <dbReference type="Pfam" id="PF07699"/>
    </source>
</evidence>
<feature type="region of interest" description="Disordered" evidence="2">
    <location>
        <begin position="2619"/>
        <end position="2644"/>
    </location>
</feature>